<proteinExistence type="predicted"/>
<dbReference type="EMBL" id="BSYO01000023">
    <property type="protein sequence ID" value="GMH21250.1"/>
    <property type="molecule type" value="Genomic_DNA"/>
</dbReference>
<keyword evidence="2" id="KW-1185">Reference proteome</keyword>
<sequence>MLVSGTFDIAELMECGAVAHGCYLAALDNSGCCVGCYFGRSGEWSMLRCKATHLTVATQLTIWRQPAKLNATQHNINGHKDHCWELNTASSPFTCPCFRSSIQQGISPHVYHHSISRKHHTATHNTTAVPAKKTAVAASFSLPHHQTGVHHPCIQDKLDTGYLASN</sequence>
<accession>A0AAD3T1U8</accession>
<reference evidence="1" key="1">
    <citation type="submission" date="2023-05" db="EMBL/GenBank/DDBJ databases">
        <title>Nepenthes gracilis genome sequencing.</title>
        <authorList>
            <person name="Fukushima K."/>
        </authorList>
    </citation>
    <scope>NUCLEOTIDE SEQUENCE</scope>
    <source>
        <strain evidence="1">SING2019-196</strain>
    </source>
</reference>
<dbReference type="Proteomes" id="UP001279734">
    <property type="component" value="Unassembled WGS sequence"/>
</dbReference>
<name>A0AAD3T1U8_NEPGR</name>
<evidence type="ECO:0000313" key="2">
    <source>
        <dbReference type="Proteomes" id="UP001279734"/>
    </source>
</evidence>
<gene>
    <name evidence="1" type="ORF">Nepgr_023092</name>
</gene>
<dbReference type="AlphaFoldDB" id="A0AAD3T1U8"/>
<protein>
    <submittedName>
        <fullName evidence="1">Uncharacterized protein</fullName>
    </submittedName>
</protein>
<evidence type="ECO:0000313" key="1">
    <source>
        <dbReference type="EMBL" id="GMH21250.1"/>
    </source>
</evidence>
<organism evidence="1 2">
    <name type="scientific">Nepenthes gracilis</name>
    <name type="common">Slender pitcher plant</name>
    <dbReference type="NCBI Taxonomy" id="150966"/>
    <lineage>
        <taxon>Eukaryota</taxon>
        <taxon>Viridiplantae</taxon>
        <taxon>Streptophyta</taxon>
        <taxon>Embryophyta</taxon>
        <taxon>Tracheophyta</taxon>
        <taxon>Spermatophyta</taxon>
        <taxon>Magnoliopsida</taxon>
        <taxon>eudicotyledons</taxon>
        <taxon>Gunneridae</taxon>
        <taxon>Pentapetalae</taxon>
        <taxon>Caryophyllales</taxon>
        <taxon>Nepenthaceae</taxon>
        <taxon>Nepenthes</taxon>
    </lineage>
</organism>
<comment type="caution">
    <text evidence="1">The sequence shown here is derived from an EMBL/GenBank/DDBJ whole genome shotgun (WGS) entry which is preliminary data.</text>
</comment>